<evidence type="ECO:0000313" key="11">
    <source>
        <dbReference type="Proteomes" id="UP000077020"/>
    </source>
</evidence>
<evidence type="ECO:0000256" key="1">
    <source>
        <dbReference type="ARBA" id="ARBA00018672"/>
    </source>
</evidence>
<evidence type="ECO:0000256" key="5">
    <source>
        <dbReference type="ARBA" id="ARBA00024867"/>
    </source>
</evidence>
<dbReference type="Pfam" id="PF00486">
    <property type="entry name" value="Trans_reg_C"/>
    <property type="match status" value="1"/>
</dbReference>
<evidence type="ECO:0000256" key="7">
    <source>
        <dbReference type="PROSITE-ProRule" id="PRU01091"/>
    </source>
</evidence>
<feature type="domain" description="Response regulatory" evidence="8">
    <location>
        <begin position="9"/>
        <end position="122"/>
    </location>
</feature>
<name>A0ABX2TV23_CLOLD</name>
<dbReference type="Gene3D" id="3.40.50.2300">
    <property type="match status" value="1"/>
</dbReference>
<dbReference type="PANTHER" id="PTHR48111:SF2">
    <property type="entry name" value="RESPONSE REGULATOR SAER"/>
    <property type="match status" value="1"/>
</dbReference>
<accession>A0ABX2TV23</accession>
<evidence type="ECO:0000256" key="2">
    <source>
        <dbReference type="ARBA" id="ARBA00023015"/>
    </source>
</evidence>
<dbReference type="PROSITE" id="PS51755">
    <property type="entry name" value="OMPR_PHOB"/>
    <property type="match status" value="1"/>
</dbReference>
<dbReference type="Gene3D" id="6.10.250.690">
    <property type="match status" value="1"/>
</dbReference>
<protein>
    <recommendedName>
        <fullName evidence="1">Stage 0 sporulation protein A homolog</fullName>
    </recommendedName>
</protein>
<dbReference type="SMART" id="SM00862">
    <property type="entry name" value="Trans_reg_C"/>
    <property type="match status" value="1"/>
</dbReference>
<evidence type="ECO:0000256" key="3">
    <source>
        <dbReference type="ARBA" id="ARBA00023125"/>
    </source>
</evidence>
<organism evidence="10 11">
    <name type="scientific">Clostridium ljungdahlii (strain ATCC 55383 / DSM 13528 / PETC)</name>
    <dbReference type="NCBI Taxonomy" id="748727"/>
    <lineage>
        <taxon>Bacteria</taxon>
        <taxon>Bacillati</taxon>
        <taxon>Bacillota</taxon>
        <taxon>Clostridia</taxon>
        <taxon>Eubacteriales</taxon>
        <taxon>Clostridiaceae</taxon>
        <taxon>Clostridium</taxon>
    </lineage>
</organism>
<feature type="domain" description="OmpR/PhoB-type" evidence="9">
    <location>
        <begin position="136"/>
        <end position="230"/>
    </location>
</feature>
<dbReference type="InterPro" id="IPR036388">
    <property type="entry name" value="WH-like_DNA-bd_sf"/>
</dbReference>
<evidence type="ECO:0000259" key="9">
    <source>
        <dbReference type="PROSITE" id="PS51755"/>
    </source>
</evidence>
<dbReference type="Pfam" id="PF00072">
    <property type="entry name" value="Response_reg"/>
    <property type="match status" value="1"/>
</dbReference>
<keyword evidence="3 7" id="KW-0238">DNA-binding</keyword>
<dbReference type="Proteomes" id="UP000077020">
    <property type="component" value="Unassembled WGS sequence"/>
</dbReference>
<dbReference type="InterPro" id="IPR011006">
    <property type="entry name" value="CheY-like_superfamily"/>
</dbReference>
<dbReference type="EMBL" id="LITS01000008">
    <property type="protein sequence ID" value="OAA87687.1"/>
    <property type="molecule type" value="Genomic_DNA"/>
</dbReference>
<dbReference type="InterPro" id="IPR039420">
    <property type="entry name" value="WalR-like"/>
</dbReference>
<dbReference type="InterPro" id="IPR001789">
    <property type="entry name" value="Sig_transdc_resp-reg_receiver"/>
</dbReference>
<keyword evidence="11" id="KW-1185">Reference proteome</keyword>
<keyword evidence="2" id="KW-0805">Transcription regulation</keyword>
<feature type="modified residue" description="4-aspartylphosphate" evidence="6">
    <location>
        <position position="58"/>
    </location>
</feature>
<gene>
    <name evidence="10" type="primary">srrA_5</name>
    <name evidence="10" type="ORF">WX45_03249</name>
</gene>
<reference evidence="10 11" key="1">
    <citation type="journal article" date="2016" name="Biotechnol. Bioeng.">
        <title>Traits of selected Clostridium strains for syngas fermentation to ethanol.</title>
        <authorList>
            <person name="Martin M.E."/>
            <person name="Richter H."/>
            <person name="Saha S."/>
            <person name="Angenent L.T."/>
        </authorList>
    </citation>
    <scope>NUCLEOTIDE SEQUENCE [LARGE SCALE GENOMIC DNA]</scope>
    <source>
        <strain evidence="10 11">PETC</strain>
    </source>
</reference>
<dbReference type="CDD" id="cd00383">
    <property type="entry name" value="trans_reg_C"/>
    <property type="match status" value="1"/>
</dbReference>
<proteinExistence type="predicted"/>
<keyword evidence="6" id="KW-0597">Phosphoprotein</keyword>
<dbReference type="Gene3D" id="1.10.10.10">
    <property type="entry name" value="Winged helix-like DNA-binding domain superfamily/Winged helix DNA-binding domain"/>
    <property type="match status" value="1"/>
</dbReference>
<evidence type="ECO:0000313" key="10">
    <source>
        <dbReference type="EMBL" id="OAA87687.1"/>
    </source>
</evidence>
<dbReference type="InterPro" id="IPR001867">
    <property type="entry name" value="OmpR/PhoB-type_DNA-bd"/>
</dbReference>
<sequence>MNFYMDKNVVLIVDDDENIRELLTIMLKNQNIDSLCAKDGIEALEILKSNKIDLILLDVMMPRMDGMMACMKIRESLNLPIIILSAKVDDADKIMGLTIGADDYIAKPFNSMLLIAKIRSHLRRYKEFNSNFHDNSSLIKIQDMLINMDKHTVKIDNSEINLTPHEFKILAFLAKNKDNVLSIKQIYENVWEEPYMEFDRTVTVHIRRLRQKLKKDYIKTVWGVGYKIES</sequence>
<dbReference type="SUPFAM" id="SSF52172">
    <property type="entry name" value="CheY-like"/>
    <property type="match status" value="1"/>
</dbReference>
<dbReference type="SMART" id="SM00448">
    <property type="entry name" value="REC"/>
    <property type="match status" value="1"/>
</dbReference>
<dbReference type="PANTHER" id="PTHR48111">
    <property type="entry name" value="REGULATOR OF RPOS"/>
    <property type="match status" value="1"/>
</dbReference>
<evidence type="ECO:0000256" key="6">
    <source>
        <dbReference type="PROSITE-ProRule" id="PRU00169"/>
    </source>
</evidence>
<keyword evidence="4" id="KW-0804">Transcription</keyword>
<dbReference type="CDD" id="cd17574">
    <property type="entry name" value="REC_OmpR"/>
    <property type="match status" value="1"/>
</dbReference>
<comment type="caution">
    <text evidence="10">The sequence shown here is derived from an EMBL/GenBank/DDBJ whole genome shotgun (WGS) entry which is preliminary data.</text>
</comment>
<dbReference type="PROSITE" id="PS50110">
    <property type="entry name" value="RESPONSE_REGULATORY"/>
    <property type="match status" value="1"/>
</dbReference>
<comment type="function">
    <text evidence="5">May play the central regulatory role in sporulation. It may be an element of the effector pathway responsible for the activation of sporulation genes in response to nutritional stress. Spo0A may act in concert with spo0H (a sigma factor) to control the expression of some genes that are critical to the sporulation process.</text>
</comment>
<evidence type="ECO:0000259" key="8">
    <source>
        <dbReference type="PROSITE" id="PS50110"/>
    </source>
</evidence>
<evidence type="ECO:0000256" key="4">
    <source>
        <dbReference type="ARBA" id="ARBA00023163"/>
    </source>
</evidence>
<feature type="DNA-binding region" description="OmpR/PhoB-type" evidence="7">
    <location>
        <begin position="136"/>
        <end position="230"/>
    </location>
</feature>